<dbReference type="Proteomes" id="UP000004835">
    <property type="component" value="Unassembled WGS sequence"/>
</dbReference>
<proteinExistence type="predicted"/>
<sequence length="56" mass="6556">MLVMTQRNLKTEKFIEKKVIILVVEQELMTIHKIGSLRLLLSLVKKKAVNRTTSKY</sequence>
<gene>
    <name evidence="1" type="ORF">HMPREF9087_3416</name>
</gene>
<accession>F0EPS4</accession>
<organism evidence="1 2">
    <name type="scientific">Enterococcus casseliflavus ATCC 12755</name>
    <dbReference type="NCBI Taxonomy" id="888066"/>
    <lineage>
        <taxon>Bacteria</taxon>
        <taxon>Bacillati</taxon>
        <taxon>Bacillota</taxon>
        <taxon>Bacilli</taxon>
        <taxon>Lactobacillales</taxon>
        <taxon>Enterococcaceae</taxon>
        <taxon>Enterococcus</taxon>
    </lineage>
</organism>
<dbReference type="EMBL" id="AEWT01000032">
    <property type="protein sequence ID" value="EGC67919.1"/>
    <property type="molecule type" value="Genomic_DNA"/>
</dbReference>
<dbReference type="AlphaFoldDB" id="F0EPS4"/>
<comment type="caution">
    <text evidence="1">The sequence shown here is derived from an EMBL/GenBank/DDBJ whole genome shotgun (WGS) entry which is preliminary data.</text>
</comment>
<dbReference type="HOGENOM" id="CLU_3007039_0_0_9"/>
<protein>
    <submittedName>
        <fullName evidence="1">Uncharacterized protein</fullName>
    </submittedName>
</protein>
<reference evidence="1 2" key="1">
    <citation type="submission" date="2011-01" db="EMBL/GenBank/DDBJ databases">
        <authorList>
            <person name="Muzny D."/>
            <person name="Qin X."/>
            <person name="Deng J."/>
            <person name="Jiang H."/>
            <person name="Liu Y."/>
            <person name="Qu J."/>
            <person name="Song X.-Z."/>
            <person name="Zhang L."/>
            <person name="Thornton R."/>
            <person name="Coyle M."/>
            <person name="Francisco L."/>
            <person name="Jackson L."/>
            <person name="Javaid M."/>
            <person name="Korchina V."/>
            <person name="Kovar C."/>
            <person name="Mata R."/>
            <person name="Mathew T."/>
            <person name="Ngo R."/>
            <person name="Nguyen L."/>
            <person name="Nguyen N."/>
            <person name="Okwuonu G."/>
            <person name="Ongeri F."/>
            <person name="Pham C."/>
            <person name="Simmons D."/>
            <person name="Wilczek-Boney K."/>
            <person name="Hale W."/>
            <person name="Jakkamsetti A."/>
            <person name="Pham P."/>
            <person name="Ruth R."/>
            <person name="San Lucas F."/>
            <person name="Warren J."/>
            <person name="Zhang J."/>
            <person name="Zhao Z."/>
            <person name="Zhou C."/>
            <person name="Zhu D."/>
            <person name="Lee S."/>
            <person name="Bess C."/>
            <person name="Blankenburg K."/>
            <person name="Forbes L."/>
            <person name="Fu Q."/>
            <person name="Gubbala S."/>
            <person name="Hirani K."/>
            <person name="Jayaseelan J.C."/>
            <person name="Lara F."/>
            <person name="Munidasa M."/>
            <person name="Palculict T."/>
            <person name="Patil S."/>
            <person name="Pu L.-L."/>
            <person name="Saada N."/>
            <person name="Tang L."/>
            <person name="Weissenberger G."/>
            <person name="Zhu Y."/>
            <person name="Hemphill L."/>
            <person name="Shang Y."/>
            <person name="Youmans B."/>
            <person name="Ayvaz T."/>
            <person name="Ross M."/>
            <person name="Santibanez J."/>
            <person name="Aqrawi P."/>
            <person name="Gross S."/>
            <person name="Joshi V."/>
            <person name="Fowler G."/>
            <person name="Nazareth L."/>
            <person name="Reid J."/>
            <person name="Worley K."/>
            <person name="Petrosino J."/>
            <person name="Highlander S."/>
            <person name="Gibbs R."/>
        </authorList>
    </citation>
    <scope>NUCLEOTIDE SEQUENCE [LARGE SCALE GENOMIC DNA]</scope>
    <source>
        <strain evidence="1 2">ATCC 12755</strain>
    </source>
</reference>
<evidence type="ECO:0000313" key="1">
    <source>
        <dbReference type="EMBL" id="EGC67919.1"/>
    </source>
</evidence>
<name>F0EPS4_ENTCA</name>
<evidence type="ECO:0000313" key="2">
    <source>
        <dbReference type="Proteomes" id="UP000004835"/>
    </source>
</evidence>